<name>A0ABY5RD06_HALLR</name>
<feature type="compositionally biased region" description="Basic and acidic residues" evidence="1">
    <location>
        <begin position="432"/>
        <end position="461"/>
    </location>
</feature>
<dbReference type="GeneID" id="74529307"/>
<dbReference type="Proteomes" id="UP001058330">
    <property type="component" value="Chromosome"/>
</dbReference>
<dbReference type="InterPro" id="IPR055949">
    <property type="entry name" value="DUF7527"/>
</dbReference>
<dbReference type="Pfam" id="PF24371">
    <property type="entry name" value="DUF7527"/>
    <property type="match status" value="1"/>
</dbReference>
<feature type="domain" description="DUF7527" evidence="2">
    <location>
        <begin position="497"/>
        <end position="732"/>
    </location>
</feature>
<feature type="compositionally biased region" description="Low complexity" evidence="1">
    <location>
        <begin position="187"/>
        <end position="213"/>
    </location>
</feature>
<proteinExistence type="predicted"/>
<evidence type="ECO:0000313" key="4">
    <source>
        <dbReference type="Proteomes" id="UP001058330"/>
    </source>
</evidence>
<feature type="compositionally biased region" description="Low complexity" evidence="1">
    <location>
        <begin position="327"/>
        <end position="341"/>
    </location>
</feature>
<accession>A0ABY5RD06</accession>
<keyword evidence="4" id="KW-1185">Reference proteome</keyword>
<evidence type="ECO:0000313" key="3">
    <source>
        <dbReference type="EMBL" id="UVE49328.1"/>
    </source>
</evidence>
<feature type="compositionally biased region" description="Low complexity" evidence="1">
    <location>
        <begin position="243"/>
        <end position="273"/>
    </location>
</feature>
<gene>
    <name evidence="3" type="ORF">KU306_10360</name>
</gene>
<feature type="compositionally biased region" description="Low complexity" evidence="1">
    <location>
        <begin position="293"/>
        <end position="315"/>
    </location>
</feature>
<evidence type="ECO:0000259" key="2">
    <source>
        <dbReference type="Pfam" id="PF24371"/>
    </source>
</evidence>
<sequence length="733" mass="78108">MDSEIIDAVTGWDSAPAESGYGGLRSLANDDFTGAVVAGMTWGFMLNGRLLGVFDGQIEDFEDESFESYRAPDPSLPLLYTMQETGGDVRAQYYTEETPLEDADGTLSAGGFTGYVELSENVLSGDYYVVYHGGKSMSAAYVGNSKRLITGDDAFERASDEVGIYKVYDVDIELVEIPEGDDEDEAAASAGASATDDAQDESSGGDAAPSSAAEPDDADESQTEPGDTTPSRDTETKSDTETPATDEPASSSESPSTADTSTTDTTQTPAADSEPQPTEASSTPAQKKESGDASKTGSASPSTSAGAHGSSATTADNSSAKNGVSGGTEASGSAAEPSGSGDDVFSAEAQWRNARSIPSLDPGKSKYETAPKRTPPQSKERSRKAQSRAAKSKRSKQASKKRASSSSKSAPQSAPQSAPKQSTADAGAVESLKAKVSELESERDQLASERDSLKEERDEYQNRAEELDARVEELEAEVDRLQSKLDDVGVHDTDHSMSPDEALRGTNLFVRYARKGEATLEKAHAGQAKREDVVDNLRLEHHTTFDTDGLGVEGRPYEEYLEDTPEYGFATWVVTELLYEIGETGNRSSLAGVFDAIPEIDRIELYGTVSVPIGEGETEPRNFDIIFRDQMGDPLFVANLNDSRDPATKPMVAQLAKDSKAIAEANETLGSAFVVTASFFEPEALEVAAEKTGGGLLSRSKRKSYVKLSRKNGYHLCLVEGRSGDFHLNVPDI</sequence>
<dbReference type="CDD" id="cd14686">
    <property type="entry name" value="bZIP"/>
    <property type="match status" value="1"/>
</dbReference>
<dbReference type="RefSeq" id="WP_258301893.1">
    <property type="nucleotide sequence ID" value="NZ_CP078063.1"/>
</dbReference>
<organism evidence="3 4">
    <name type="scientific">Haloferax larsenii</name>
    <dbReference type="NCBI Taxonomy" id="302484"/>
    <lineage>
        <taxon>Archaea</taxon>
        <taxon>Methanobacteriati</taxon>
        <taxon>Methanobacteriota</taxon>
        <taxon>Stenosarchaea group</taxon>
        <taxon>Halobacteria</taxon>
        <taxon>Halobacteriales</taxon>
        <taxon>Haloferacaceae</taxon>
        <taxon>Haloferax</taxon>
    </lineage>
</organism>
<dbReference type="Gene3D" id="1.20.5.340">
    <property type="match status" value="1"/>
</dbReference>
<feature type="compositionally biased region" description="Low complexity" evidence="1">
    <location>
        <begin position="404"/>
        <end position="422"/>
    </location>
</feature>
<protein>
    <recommendedName>
        <fullName evidence="2">DUF7527 domain-containing protein</fullName>
    </recommendedName>
</protein>
<feature type="compositionally biased region" description="Polar residues" evidence="1">
    <location>
        <begin position="275"/>
        <end position="285"/>
    </location>
</feature>
<feature type="region of interest" description="Disordered" evidence="1">
    <location>
        <begin position="180"/>
        <end position="461"/>
    </location>
</feature>
<feature type="compositionally biased region" description="Basic residues" evidence="1">
    <location>
        <begin position="381"/>
        <end position="403"/>
    </location>
</feature>
<reference evidence="3" key="1">
    <citation type="submission" date="2021-07" db="EMBL/GenBank/DDBJ databases">
        <title>Studies on halocins as antimicrobial molecules from haloarchaea.</title>
        <authorList>
            <person name="Kumar S."/>
            <person name="Khare S.K."/>
        </authorList>
    </citation>
    <scope>NUCLEOTIDE SEQUENCE</scope>
    <source>
        <strain evidence="3">NCIM 5678</strain>
    </source>
</reference>
<dbReference type="EMBL" id="CP078063">
    <property type="protein sequence ID" value="UVE49328.1"/>
    <property type="molecule type" value="Genomic_DNA"/>
</dbReference>
<feature type="compositionally biased region" description="Basic and acidic residues" evidence="1">
    <location>
        <begin position="230"/>
        <end position="240"/>
    </location>
</feature>
<evidence type="ECO:0000256" key="1">
    <source>
        <dbReference type="SAM" id="MobiDB-lite"/>
    </source>
</evidence>